<feature type="domain" description="Ribosomal RNA small subunit methyltransferase E PUA-like" evidence="13">
    <location>
        <begin position="124"/>
        <end position="165"/>
    </location>
</feature>
<reference evidence="14 15" key="1">
    <citation type="submission" date="2017-08" db="EMBL/GenBank/DDBJ databases">
        <title>Acidophilic green algal genome provides insights into adaptation to an acidic environment.</title>
        <authorList>
            <person name="Hirooka S."/>
            <person name="Hirose Y."/>
            <person name="Kanesaki Y."/>
            <person name="Higuchi S."/>
            <person name="Fujiwara T."/>
            <person name="Onuma R."/>
            <person name="Era A."/>
            <person name="Ohbayashi R."/>
            <person name="Uzuka A."/>
            <person name="Nozaki H."/>
            <person name="Yoshikawa H."/>
            <person name="Miyagishima S.Y."/>
        </authorList>
    </citation>
    <scope>NUCLEOTIDE SEQUENCE [LARGE SCALE GENOMIC DNA]</scope>
    <source>
        <strain evidence="14 15">NIES-2499</strain>
    </source>
</reference>
<dbReference type="SUPFAM" id="SSF88697">
    <property type="entry name" value="PUA domain-like"/>
    <property type="match status" value="1"/>
</dbReference>
<comment type="catalytic activity">
    <reaction evidence="10">
        <text>uridine(1498) in 16S rRNA + S-adenosyl-L-methionine = N(3)-methyluridine(1498) in 16S rRNA + S-adenosyl-L-homocysteine + H(+)</text>
        <dbReference type="Rhea" id="RHEA:42920"/>
        <dbReference type="Rhea" id="RHEA-COMP:10283"/>
        <dbReference type="Rhea" id="RHEA-COMP:10284"/>
        <dbReference type="ChEBI" id="CHEBI:15378"/>
        <dbReference type="ChEBI" id="CHEBI:57856"/>
        <dbReference type="ChEBI" id="CHEBI:59789"/>
        <dbReference type="ChEBI" id="CHEBI:65315"/>
        <dbReference type="ChEBI" id="CHEBI:74502"/>
        <dbReference type="EC" id="2.1.1.193"/>
    </reaction>
</comment>
<evidence type="ECO:0000256" key="1">
    <source>
        <dbReference type="ARBA" id="ARBA00004496"/>
    </source>
</evidence>
<feature type="compositionally biased region" description="Acidic residues" evidence="11">
    <location>
        <begin position="268"/>
        <end position="277"/>
    </location>
</feature>
<dbReference type="InterPro" id="IPR029028">
    <property type="entry name" value="Alpha/beta_knot_MTases"/>
</dbReference>
<feature type="compositionally biased region" description="Basic and acidic residues" evidence="11">
    <location>
        <begin position="405"/>
        <end position="415"/>
    </location>
</feature>
<keyword evidence="7" id="KW-0808">Transferase</keyword>
<keyword evidence="5" id="KW-0698">rRNA processing</keyword>
<evidence type="ECO:0000256" key="3">
    <source>
        <dbReference type="ARBA" id="ARBA00012328"/>
    </source>
</evidence>
<evidence type="ECO:0000259" key="13">
    <source>
        <dbReference type="Pfam" id="PF20260"/>
    </source>
</evidence>
<evidence type="ECO:0000256" key="5">
    <source>
        <dbReference type="ARBA" id="ARBA00022552"/>
    </source>
</evidence>
<keyword evidence="6" id="KW-0489">Methyltransferase</keyword>
<feature type="region of interest" description="Disordered" evidence="11">
    <location>
        <begin position="243"/>
        <end position="279"/>
    </location>
</feature>
<dbReference type="InterPro" id="IPR015947">
    <property type="entry name" value="PUA-like_sf"/>
</dbReference>
<evidence type="ECO:0000256" key="6">
    <source>
        <dbReference type="ARBA" id="ARBA00022603"/>
    </source>
</evidence>
<keyword evidence="8" id="KW-0949">S-adenosyl-L-methionine</keyword>
<keyword evidence="15" id="KW-1185">Reference proteome</keyword>
<dbReference type="GO" id="GO:0070475">
    <property type="term" value="P:rRNA base methylation"/>
    <property type="evidence" value="ECO:0007669"/>
    <property type="project" value="TreeGrafter"/>
</dbReference>
<feature type="domain" description="Ribosomal RNA small subunit methyltransferase E methyltransferase" evidence="12">
    <location>
        <begin position="454"/>
        <end position="509"/>
    </location>
</feature>
<evidence type="ECO:0000256" key="11">
    <source>
        <dbReference type="SAM" id="MobiDB-lite"/>
    </source>
</evidence>
<keyword evidence="4" id="KW-0963">Cytoplasm</keyword>
<dbReference type="EMBL" id="BEGY01000032">
    <property type="protein sequence ID" value="GAX78384.1"/>
    <property type="molecule type" value="Genomic_DNA"/>
</dbReference>
<dbReference type="AlphaFoldDB" id="A0A250X5L6"/>
<dbReference type="Proteomes" id="UP000232323">
    <property type="component" value="Unassembled WGS sequence"/>
</dbReference>
<dbReference type="Gene3D" id="3.40.1280.10">
    <property type="match status" value="2"/>
</dbReference>
<dbReference type="EC" id="2.1.1.193" evidence="3"/>
<evidence type="ECO:0000256" key="10">
    <source>
        <dbReference type="ARBA" id="ARBA00047944"/>
    </source>
</evidence>
<comment type="similarity">
    <text evidence="2">Belongs to the RNA methyltransferase RsmE family.</text>
</comment>
<evidence type="ECO:0000313" key="15">
    <source>
        <dbReference type="Proteomes" id="UP000232323"/>
    </source>
</evidence>
<protein>
    <recommendedName>
        <fullName evidence="3">16S rRNA (uracil(1498)-N(3))-methyltransferase</fullName>
        <ecNumber evidence="3">2.1.1.193</ecNumber>
    </recommendedName>
</protein>
<dbReference type="InterPro" id="IPR046886">
    <property type="entry name" value="RsmE_MTase_dom"/>
</dbReference>
<accession>A0A250X5L6</accession>
<dbReference type="GO" id="GO:0005737">
    <property type="term" value="C:cytoplasm"/>
    <property type="evidence" value="ECO:0007669"/>
    <property type="project" value="UniProtKB-SubCell"/>
</dbReference>
<evidence type="ECO:0000256" key="8">
    <source>
        <dbReference type="ARBA" id="ARBA00022691"/>
    </source>
</evidence>
<dbReference type="InterPro" id="IPR046887">
    <property type="entry name" value="RsmE_PUA-like"/>
</dbReference>
<dbReference type="Pfam" id="PF04452">
    <property type="entry name" value="Methyltrans_RNA"/>
    <property type="match status" value="2"/>
</dbReference>
<evidence type="ECO:0000259" key="12">
    <source>
        <dbReference type="Pfam" id="PF04452"/>
    </source>
</evidence>
<dbReference type="PANTHER" id="PTHR30027:SF3">
    <property type="entry name" value="16S RRNA (URACIL(1498)-N(3))-METHYLTRANSFERASE"/>
    <property type="match status" value="1"/>
</dbReference>
<dbReference type="InterPro" id="IPR029026">
    <property type="entry name" value="tRNA_m1G_MTases_N"/>
</dbReference>
<comment type="subcellular location">
    <subcellularLocation>
        <location evidence="1">Cytoplasm</location>
    </subcellularLocation>
</comment>
<gene>
    <name evidence="14" type="ORF">CEUSTIGMA_g5826.t1</name>
</gene>
<sequence length="518" mass="56087">MMRENTISLRAILHQLYKLMHQSLLHSKLSNVCVLPLKNGSTLSCNRILLQNTRRIQSWNALKEDRTIANDDLFHDIKISQDAASSRLHRFYTSERLFHPPSSSISSISAPKILSGLTQTTFLIEGDEARHALRALRLSEGDEVDLCDGNGGIARCAVSALDKRRGKAWLVPVSEPQYHDWVGPELVLVVACLTLKGGRAEWLVEKATEIGAREFIPIATERSAVPAVSSKFGTLSRSKSKDYFHKEGRKPGSSSAAASSKKLGNQYESDENDDGGDGELQASRLERVSIAATKQSLRAHSLKIWQPTPLLDVLDLVKGADVALLAAAGGAPMWEVSERLKTTSRGCISLITPRLMQDAENSITITSDDDAAFGRHSVASYDDDSKTVNVSHGDDDGSKTGNVSHGDDDVRKNDSDSSATRLSQASLAVEACCNDEDCGSDVKLKSAQSDGTIMPDDRKSGKRVLIVGPEGDFTPEEVKLLVEAGAIPTGLGPNRLRTETAAIMMLSACMMLPPSHDS</sequence>
<evidence type="ECO:0000256" key="2">
    <source>
        <dbReference type="ARBA" id="ARBA00005528"/>
    </source>
</evidence>
<dbReference type="NCBIfam" id="TIGR00046">
    <property type="entry name" value="RsmE family RNA methyltransferase"/>
    <property type="match status" value="1"/>
</dbReference>
<feature type="region of interest" description="Disordered" evidence="11">
    <location>
        <begin position="383"/>
        <end position="418"/>
    </location>
</feature>
<evidence type="ECO:0000256" key="4">
    <source>
        <dbReference type="ARBA" id="ARBA00022490"/>
    </source>
</evidence>
<comment type="caution">
    <text evidence="14">The sequence shown here is derived from an EMBL/GenBank/DDBJ whole genome shotgun (WGS) entry which is preliminary data.</text>
</comment>
<evidence type="ECO:0000256" key="9">
    <source>
        <dbReference type="ARBA" id="ARBA00025699"/>
    </source>
</evidence>
<dbReference type="SUPFAM" id="SSF75217">
    <property type="entry name" value="alpha/beta knot"/>
    <property type="match status" value="2"/>
</dbReference>
<dbReference type="GO" id="GO:0070042">
    <property type="term" value="F:rRNA (uridine-N3-)-methyltransferase activity"/>
    <property type="evidence" value="ECO:0007669"/>
    <property type="project" value="TreeGrafter"/>
</dbReference>
<organism evidence="14 15">
    <name type="scientific">Chlamydomonas eustigma</name>
    <dbReference type="NCBI Taxonomy" id="1157962"/>
    <lineage>
        <taxon>Eukaryota</taxon>
        <taxon>Viridiplantae</taxon>
        <taxon>Chlorophyta</taxon>
        <taxon>core chlorophytes</taxon>
        <taxon>Chlorophyceae</taxon>
        <taxon>CS clade</taxon>
        <taxon>Chlamydomonadales</taxon>
        <taxon>Chlamydomonadaceae</taxon>
        <taxon>Chlamydomonas</taxon>
    </lineage>
</organism>
<dbReference type="OrthoDB" id="3465at2759"/>
<dbReference type="Pfam" id="PF20260">
    <property type="entry name" value="PUA_4"/>
    <property type="match status" value="1"/>
</dbReference>
<evidence type="ECO:0000256" key="7">
    <source>
        <dbReference type="ARBA" id="ARBA00022679"/>
    </source>
</evidence>
<proteinExistence type="inferred from homology"/>
<evidence type="ECO:0000313" key="14">
    <source>
        <dbReference type="EMBL" id="GAX78384.1"/>
    </source>
</evidence>
<comment type="function">
    <text evidence="9">Specifically methylates the N3 position of the uracil ring of uridine 1498 (m3U1498) in 16S rRNA. Acts on the fully assembled 30S ribosomal subunit.</text>
</comment>
<dbReference type="STRING" id="1157962.A0A250X5L6"/>
<name>A0A250X5L6_9CHLO</name>
<dbReference type="PANTHER" id="PTHR30027">
    <property type="entry name" value="RIBOSOMAL RNA SMALL SUBUNIT METHYLTRANSFERASE E"/>
    <property type="match status" value="1"/>
</dbReference>
<feature type="domain" description="Ribosomal RNA small subunit methyltransferase E methyltransferase" evidence="12">
    <location>
        <begin position="187"/>
        <end position="227"/>
    </location>
</feature>
<dbReference type="InterPro" id="IPR006700">
    <property type="entry name" value="RsmE"/>
</dbReference>